<name>A0A183DV78_9BILA</name>
<dbReference type="EMBL" id="UYRT01079466">
    <property type="protein sequence ID" value="VDN20772.1"/>
    <property type="molecule type" value="Genomic_DNA"/>
</dbReference>
<dbReference type="AlphaFoldDB" id="A0A183DV78"/>
<dbReference type="Proteomes" id="UP000271098">
    <property type="component" value="Unassembled WGS sequence"/>
</dbReference>
<dbReference type="PANTHER" id="PTHR37443">
    <property type="entry name" value="PROTEIN CBG09852-RELATED"/>
    <property type="match status" value="1"/>
</dbReference>
<accession>A0A183DV78</accession>
<evidence type="ECO:0000313" key="1">
    <source>
        <dbReference type="EMBL" id="VDN20772.1"/>
    </source>
</evidence>
<dbReference type="WBParaSite" id="GPUH_0001263301-mRNA-1">
    <property type="protein sequence ID" value="GPUH_0001263301-mRNA-1"/>
    <property type="gene ID" value="GPUH_0001263301"/>
</dbReference>
<evidence type="ECO:0000313" key="2">
    <source>
        <dbReference type="Proteomes" id="UP000271098"/>
    </source>
</evidence>
<protein>
    <submittedName>
        <fullName evidence="3">DUF19 domain-containing protein</fullName>
    </submittedName>
</protein>
<organism evidence="3">
    <name type="scientific">Gongylonema pulchrum</name>
    <dbReference type="NCBI Taxonomy" id="637853"/>
    <lineage>
        <taxon>Eukaryota</taxon>
        <taxon>Metazoa</taxon>
        <taxon>Ecdysozoa</taxon>
        <taxon>Nematoda</taxon>
        <taxon>Chromadorea</taxon>
        <taxon>Rhabditida</taxon>
        <taxon>Spirurina</taxon>
        <taxon>Spiruromorpha</taxon>
        <taxon>Spiruroidea</taxon>
        <taxon>Gongylonematidae</taxon>
        <taxon>Gongylonema</taxon>
    </lineage>
</organism>
<keyword evidence="2" id="KW-1185">Reference proteome</keyword>
<sequence>MSQISPICQQHWFYKFVKQRYGKALASFYSYMGSVLINKKPCGMITGGRPILPFYVSERICKQKDLLGVDQMNSCQVDYQKLSRICKQKDLLGVDQMNSCQVDYQKLSVNGGECMLWPADEVDLSQVEPVFQKEIRSLKWYECVVQEKQSEQVEKEETGQSLSMLLLPVPAESKHLSM</sequence>
<evidence type="ECO:0000313" key="3">
    <source>
        <dbReference type="WBParaSite" id="GPUH_0001263301-mRNA-1"/>
    </source>
</evidence>
<dbReference type="PANTHER" id="PTHR37443:SF3">
    <property type="entry name" value="SECRETED PROTEIN"/>
    <property type="match status" value="1"/>
</dbReference>
<dbReference type="OrthoDB" id="5844058at2759"/>
<gene>
    <name evidence="1" type="ORF">GPUH_LOCUS12619</name>
</gene>
<reference evidence="3" key="1">
    <citation type="submission" date="2016-06" db="UniProtKB">
        <authorList>
            <consortium name="WormBaseParasite"/>
        </authorList>
    </citation>
    <scope>IDENTIFICATION</scope>
</reference>
<dbReference type="InterPro" id="IPR040271">
    <property type="entry name" value="T19C3.2-like"/>
</dbReference>
<reference evidence="1 2" key="2">
    <citation type="submission" date="2018-11" db="EMBL/GenBank/DDBJ databases">
        <authorList>
            <consortium name="Pathogen Informatics"/>
        </authorList>
    </citation>
    <scope>NUCLEOTIDE SEQUENCE [LARGE SCALE GENOMIC DNA]</scope>
</reference>
<proteinExistence type="predicted"/>